<feature type="compositionally biased region" description="Polar residues" evidence="1">
    <location>
        <begin position="624"/>
        <end position="645"/>
    </location>
</feature>
<organism evidence="2 3">
    <name type="scientific">Tricholomella constricta</name>
    <dbReference type="NCBI Taxonomy" id="117010"/>
    <lineage>
        <taxon>Eukaryota</taxon>
        <taxon>Fungi</taxon>
        <taxon>Dikarya</taxon>
        <taxon>Basidiomycota</taxon>
        <taxon>Agaricomycotina</taxon>
        <taxon>Agaricomycetes</taxon>
        <taxon>Agaricomycetidae</taxon>
        <taxon>Agaricales</taxon>
        <taxon>Tricholomatineae</taxon>
        <taxon>Lyophyllaceae</taxon>
        <taxon>Tricholomella</taxon>
    </lineage>
</organism>
<feature type="region of interest" description="Disordered" evidence="1">
    <location>
        <begin position="395"/>
        <end position="422"/>
    </location>
</feature>
<evidence type="ECO:0000256" key="1">
    <source>
        <dbReference type="SAM" id="MobiDB-lite"/>
    </source>
</evidence>
<dbReference type="AlphaFoldDB" id="A0A8H5HCP8"/>
<dbReference type="GO" id="GO:0016020">
    <property type="term" value="C:membrane"/>
    <property type="evidence" value="ECO:0007669"/>
    <property type="project" value="InterPro"/>
</dbReference>
<feature type="region of interest" description="Disordered" evidence="1">
    <location>
        <begin position="505"/>
        <end position="530"/>
    </location>
</feature>
<feature type="compositionally biased region" description="Acidic residues" evidence="1">
    <location>
        <begin position="608"/>
        <end position="623"/>
    </location>
</feature>
<accession>A0A8H5HCP8</accession>
<dbReference type="SUPFAM" id="SSF49313">
    <property type="entry name" value="Cadherin-like"/>
    <property type="match status" value="1"/>
</dbReference>
<dbReference type="EMBL" id="JAACJP010000012">
    <property type="protein sequence ID" value="KAF5380839.1"/>
    <property type="molecule type" value="Genomic_DNA"/>
</dbReference>
<sequence>MGTVQYHQDIQNGEISAMDTTPILQHPNDMTPTFMPTLSSNTLPASSAPPQLMQEPPPVFPTMADPSTILATSMHVPMPEISPSTTFINSMEVAPAPPIGPGPPGFLSDLPACDPFTMAPPSDNAMNLEMAPTSHPLSASPPAQIPSPSIHGTASSYSVGVTSSLESALDQPGVTVRRSRANTSVSSPATVPPGYIGISPAGVGLPYLPPEAIIGKQEEVSPKAEAESVVAVESMLEDIEQTAKHARAILHQRHDVITGSSIGLLNERINQVTHKFAGLVSISSALASTSYTAPLQSPGILVHEPKESPLSFPPSTIPSTSAPMDVTVADHLGILDHSRKRCASELEEHRSVKAPKREPQDDVPLNIPFSDTPPAVTTPPFPVTGIALPVIPIKPQPAPSRPPTPPTKFSPHGPFSSVKPPSAAPNFSTFPPGQVDFAPNLTTPLNVVPPSFPGLHTSWSDSVVPTRHHHSLSAGSLSGTMLPQTPPLGTNSMVDPFSTAPLQHTSLQTMPGTSAPTTISPPIGRMSRSGSINGTFSSSYGYGYMEASAGSWNRVAVQAAAPTAPTNWFPGMEGQVTRTSLSPASSSASDRPPLSRVPSTTHNSPVEEKDDDDDDDDDEDDNESNVSKNIHLSSDSPVCPSTGTDVPQEYRAEVDRIFFEYLNRICSNLDATDSKGEPIHQTLMAKKMQRLDESPDFRPFKFRIQAFTMAFLEELARCGYPEEKIPMKKIRNYLWRQQYILRFNEDGKKAKSKGNHIWNIEAKKIGEGKWEFRPFHRKLAGAPPPVAYCGLKWSWTPRVWDPQASWQNVPVEYSSPSLPSWLSWNDDVLSGVPPPDAESCRITVSAKFVLDGQEGQLSHTFQLAVAPVNSIEAAAISRSRRPSLGGEPPRRSTSDSVLFQTGQRVKPRPLPARRPSPESPDTRVIRVLQSVAQRVTAEAQTQIVSASPPKASELQELVKQKQVLEHTVDAYDKAISRTGDNPQQSRLLAVAAQNVVVQAAHTVIADRTVASGGIPHQQSETVAIKSVTVTELSDATQGAIAAAIKQKGKDSTEVDIMVAATSILKSRTATADPLPVTQQLRSHPSGTVSRIMPNNTSYPLSSVSEYV</sequence>
<protein>
    <submittedName>
        <fullName evidence="2">Uncharacterized protein</fullName>
    </submittedName>
</protein>
<feature type="region of interest" description="Disordered" evidence="1">
    <location>
        <begin position="877"/>
        <end position="922"/>
    </location>
</feature>
<evidence type="ECO:0000313" key="3">
    <source>
        <dbReference type="Proteomes" id="UP000565441"/>
    </source>
</evidence>
<reference evidence="2 3" key="1">
    <citation type="journal article" date="2020" name="ISME J.">
        <title>Uncovering the hidden diversity of litter-decomposition mechanisms in mushroom-forming fungi.</title>
        <authorList>
            <person name="Floudas D."/>
            <person name="Bentzer J."/>
            <person name="Ahren D."/>
            <person name="Johansson T."/>
            <person name="Persson P."/>
            <person name="Tunlid A."/>
        </authorList>
    </citation>
    <scope>NUCLEOTIDE SEQUENCE [LARGE SCALE GENOMIC DNA]</scope>
    <source>
        <strain evidence="2 3">CBS 661.87</strain>
    </source>
</reference>
<name>A0A8H5HCP8_9AGAR</name>
<feature type="compositionally biased region" description="Pro residues" evidence="1">
    <location>
        <begin position="395"/>
        <end position="408"/>
    </location>
</feature>
<feature type="compositionally biased region" description="Polar residues" evidence="1">
    <location>
        <begin position="894"/>
        <end position="903"/>
    </location>
</feature>
<feature type="region of interest" description="Disordered" evidence="1">
    <location>
        <begin position="564"/>
        <end position="647"/>
    </location>
</feature>
<dbReference type="GO" id="GO:0005509">
    <property type="term" value="F:calcium ion binding"/>
    <property type="evidence" value="ECO:0007669"/>
    <property type="project" value="InterPro"/>
</dbReference>
<feature type="compositionally biased region" description="Basic and acidic residues" evidence="1">
    <location>
        <begin position="346"/>
        <end position="360"/>
    </location>
</feature>
<dbReference type="InterPro" id="IPR015919">
    <property type="entry name" value="Cadherin-like_sf"/>
</dbReference>
<feature type="compositionally biased region" description="Pro residues" evidence="1">
    <location>
        <begin position="908"/>
        <end position="918"/>
    </location>
</feature>
<evidence type="ECO:0000313" key="2">
    <source>
        <dbReference type="EMBL" id="KAF5380839.1"/>
    </source>
</evidence>
<keyword evidence="3" id="KW-1185">Reference proteome</keyword>
<comment type="caution">
    <text evidence="2">The sequence shown here is derived from an EMBL/GenBank/DDBJ whole genome shotgun (WGS) entry which is preliminary data.</text>
</comment>
<gene>
    <name evidence="2" type="ORF">D9615_004068</name>
</gene>
<feature type="compositionally biased region" description="Low complexity" evidence="1">
    <location>
        <begin position="577"/>
        <end position="596"/>
    </location>
</feature>
<proteinExistence type="predicted"/>
<dbReference type="OrthoDB" id="5593376at2759"/>
<dbReference type="Proteomes" id="UP000565441">
    <property type="component" value="Unassembled WGS sequence"/>
</dbReference>
<feature type="region of interest" description="Disordered" evidence="1">
    <location>
        <begin position="346"/>
        <end position="375"/>
    </location>
</feature>
<feature type="compositionally biased region" description="Polar residues" evidence="1">
    <location>
        <begin position="505"/>
        <end position="520"/>
    </location>
</feature>